<protein>
    <submittedName>
        <fullName evidence="1">Uncharacterized protein</fullName>
    </submittedName>
</protein>
<proteinExistence type="predicted"/>
<evidence type="ECO:0000313" key="2">
    <source>
        <dbReference type="Proteomes" id="UP001239111"/>
    </source>
</evidence>
<name>A0ACC2P1R6_9HYME</name>
<dbReference type="EMBL" id="CM056742">
    <property type="protein sequence ID" value="KAJ8677515.1"/>
    <property type="molecule type" value="Genomic_DNA"/>
</dbReference>
<gene>
    <name evidence="1" type="ORF">QAD02_013302</name>
</gene>
<reference evidence="1" key="1">
    <citation type="submission" date="2023-04" db="EMBL/GenBank/DDBJ databases">
        <title>A chromosome-level genome assembly of the parasitoid wasp Eretmocerus hayati.</title>
        <authorList>
            <person name="Zhong Y."/>
            <person name="Liu S."/>
            <person name="Liu Y."/>
        </authorList>
    </citation>
    <scope>NUCLEOTIDE SEQUENCE</scope>
    <source>
        <strain evidence="1">ZJU_SS_LIU_2023</strain>
    </source>
</reference>
<feature type="non-terminal residue" evidence="1">
    <location>
        <position position="1"/>
    </location>
</feature>
<comment type="caution">
    <text evidence="1">The sequence shown here is derived from an EMBL/GenBank/DDBJ whole genome shotgun (WGS) entry which is preliminary data.</text>
</comment>
<feature type="non-terminal residue" evidence="1">
    <location>
        <position position="208"/>
    </location>
</feature>
<keyword evidence="2" id="KW-1185">Reference proteome</keyword>
<accession>A0ACC2P1R6</accession>
<sequence length="208" mass="21843">VQVDGQMIHPGDPQDASRGSVDTSTSPLVAEKKIDDVDSRSTYSPSYNATIVSKSNSQTFVSTGQGSNFTPYSSSDSSQATFTCQSSVTSESNSFPGIVAVTQANFNSLYNQSCSSDFNQSPISKTSAAYDQSTSSYKSSSAATNLEAPQFETSTPSNIISTSQSYIGATYQNTSLYQSTAQTFPSSSSSFSSTINQGPSSHSNTAQS</sequence>
<evidence type="ECO:0000313" key="1">
    <source>
        <dbReference type="EMBL" id="KAJ8677515.1"/>
    </source>
</evidence>
<organism evidence="1 2">
    <name type="scientific">Eretmocerus hayati</name>
    <dbReference type="NCBI Taxonomy" id="131215"/>
    <lineage>
        <taxon>Eukaryota</taxon>
        <taxon>Metazoa</taxon>
        <taxon>Ecdysozoa</taxon>
        <taxon>Arthropoda</taxon>
        <taxon>Hexapoda</taxon>
        <taxon>Insecta</taxon>
        <taxon>Pterygota</taxon>
        <taxon>Neoptera</taxon>
        <taxon>Endopterygota</taxon>
        <taxon>Hymenoptera</taxon>
        <taxon>Apocrita</taxon>
        <taxon>Proctotrupomorpha</taxon>
        <taxon>Chalcidoidea</taxon>
        <taxon>Aphelinidae</taxon>
        <taxon>Aphelininae</taxon>
        <taxon>Eretmocerus</taxon>
    </lineage>
</organism>
<dbReference type="Proteomes" id="UP001239111">
    <property type="component" value="Chromosome 2"/>
</dbReference>